<evidence type="ECO:0000259" key="2">
    <source>
        <dbReference type="Pfam" id="PF00472"/>
    </source>
</evidence>
<dbReference type="PANTHER" id="PTHR43804:SF9">
    <property type="entry name" value="PEPTIDE CHAIN RELEASE FACTOR HOMOLOG-RELATED"/>
    <property type="match status" value="1"/>
</dbReference>
<gene>
    <name evidence="3" type="ORF">MTBBW1_2190021</name>
</gene>
<dbReference type="Proteomes" id="UP000191931">
    <property type="component" value="Unassembled WGS sequence"/>
</dbReference>
<feature type="domain" description="Prokaryotic-type class I peptide chain release factors" evidence="2">
    <location>
        <begin position="110"/>
        <end position="199"/>
    </location>
</feature>
<dbReference type="STRING" id="1246637.MTBBW1_2190021"/>
<organism evidence="3 4">
    <name type="scientific">Desulfamplus magnetovallimortis</name>
    <dbReference type="NCBI Taxonomy" id="1246637"/>
    <lineage>
        <taxon>Bacteria</taxon>
        <taxon>Pseudomonadati</taxon>
        <taxon>Thermodesulfobacteriota</taxon>
        <taxon>Desulfobacteria</taxon>
        <taxon>Desulfobacterales</taxon>
        <taxon>Desulfobacteraceae</taxon>
        <taxon>Desulfamplus</taxon>
    </lineage>
</organism>
<evidence type="ECO:0000256" key="1">
    <source>
        <dbReference type="ARBA" id="ARBA00010835"/>
    </source>
</evidence>
<dbReference type="Gene3D" id="3.30.160.20">
    <property type="match status" value="1"/>
</dbReference>
<dbReference type="Gene3D" id="3.30.70.1660">
    <property type="match status" value="1"/>
</dbReference>
<reference evidence="3 4" key="1">
    <citation type="submission" date="2017-03" db="EMBL/GenBank/DDBJ databases">
        <authorList>
            <person name="Afonso C.L."/>
            <person name="Miller P.J."/>
            <person name="Scott M.A."/>
            <person name="Spackman E."/>
            <person name="Goraichik I."/>
            <person name="Dimitrov K.M."/>
            <person name="Suarez D.L."/>
            <person name="Swayne D.E."/>
        </authorList>
    </citation>
    <scope>NUCLEOTIDE SEQUENCE [LARGE SCALE GENOMIC DNA]</scope>
    <source>
        <strain evidence="3">PRJEB14757</strain>
    </source>
</reference>
<dbReference type="InterPro" id="IPR017509">
    <property type="entry name" value="PrfH"/>
</dbReference>
<dbReference type="PANTHER" id="PTHR43804">
    <property type="entry name" value="LD18447P"/>
    <property type="match status" value="1"/>
</dbReference>
<dbReference type="SUPFAM" id="SSF75620">
    <property type="entry name" value="Release factor"/>
    <property type="match status" value="1"/>
</dbReference>
<dbReference type="OrthoDB" id="9815709at2"/>
<protein>
    <submittedName>
        <fullName evidence="3">Peptide chain release factor H</fullName>
    </submittedName>
</protein>
<proteinExistence type="inferred from homology"/>
<dbReference type="InterPro" id="IPR050057">
    <property type="entry name" value="Prokaryotic/Mito_RF"/>
</dbReference>
<evidence type="ECO:0000313" key="4">
    <source>
        <dbReference type="Proteomes" id="UP000191931"/>
    </source>
</evidence>
<keyword evidence="4" id="KW-1185">Reference proteome</keyword>
<dbReference type="GO" id="GO:0003747">
    <property type="term" value="F:translation release factor activity"/>
    <property type="evidence" value="ECO:0007669"/>
    <property type="project" value="InterPro"/>
</dbReference>
<dbReference type="EMBL" id="FWEV01000134">
    <property type="protein sequence ID" value="SLM30301.1"/>
    <property type="molecule type" value="Genomic_DNA"/>
</dbReference>
<sequence>MTEWDMICWLQITSGRGPDECCWVAAQIVKQIVNEALSKGYKAHILQTIPSTAPDIFKSALVAVEGEDIHTFISTWEGTIQWIGKSMFRPDHKRKNWFAGVNSLNPPEESHIKTGEIKVESMKSSGPGGQHVNKTESAIRVTHIPTGVVAVAREERSQHLNRKLALSRLYEKIKQDKEGVKLKLQKERWSYHNELERGNPVRVYKGSDFTLKKS</sequence>
<dbReference type="InterPro" id="IPR045853">
    <property type="entry name" value="Pep_chain_release_fac_I_sf"/>
</dbReference>
<accession>A0A1W1HCS5</accession>
<evidence type="ECO:0000313" key="3">
    <source>
        <dbReference type="EMBL" id="SLM30301.1"/>
    </source>
</evidence>
<dbReference type="AlphaFoldDB" id="A0A1W1HCS5"/>
<comment type="similarity">
    <text evidence="1">Belongs to the prokaryotic/mitochondrial release factor family.</text>
</comment>
<dbReference type="Pfam" id="PF00472">
    <property type="entry name" value="RF-1"/>
    <property type="match status" value="1"/>
</dbReference>
<name>A0A1W1HCS5_9BACT</name>
<dbReference type="NCBIfam" id="TIGR03072">
    <property type="entry name" value="release_prfH"/>
    <property type="match status" value="1"/>
</dbReference>
<dbReference type="InterPro" id="IPR000352">
    <property type="entry name" value="Pep_chain_release_fac_I"/>
</dbReference>